<proteinExistence type="predicted"/>
<organism evidence="2">
    <name type="scientific">Oryza glumipatula</name>
    <dbReference type="NCBI Taxonomy" id="40148"/>
    <lineage>
        <taxon>Eukaryota</taxon>
        <taxon>Viridiplantae</taxon>
        <taxon>Streptophyta</taxon>
        <taxon>Embryophyta</taxon>
        <taxon>Tracheophyta</taxon>
        <taxon>Spermatophyta</taxon>
        <taxon>Magnoliopsida</taxon>
        <taxon>Liliopsida</taxon>
        <taxon>Poales</taxon>
        <taxon>Poaceae</taxon>
        <taxon>BOP clade</taxon>
        <taxon>Oryzoideae</taxon>
        <taxon>Oryzeae</taxon>
        <taxon>Oryzinae</taxon>
        <taxon>Oryza</taxon>
    </lineage>
</organism>
<sequence>MFSEPWGWRRTVGRINNGGVKFEVVKRYERRWRINNASYKRQGRQAIRLYLTIIQANYGKNQGALEERLGDGQCHHGHSNQDGGLIHIKFKSTSDSRSGPH</sequence>
<keyword evidence="3" id="KW-1185">Reference proteome</keyword>
<protein>
    <submittedName>
        <fullName evidence="2">Uncharacterized protein</fullName>
    </submittedName>
</protein>
<name>A0A0D9ZK36_9ORYZ</name>
<dbReference type="Gramene" id="OGLUM04G10500.1">
    <property type="protein sequence ID" value="OGLUM04G10500.1"/>
    <property type="gene ID" value="OGLUM04G10500"/>
</dbReference>
<dbReference type="Proteomes" id="UP000026961">
    <property type="component" value="Chromosome 4"/>
</dbReference>
<dbReference type="EnsemblPlants" id="OGLUM04G10500.1">
    <property type="protein sequence ID" value="OGLUM04G10500.1"/>
    <property type="gene ID" value="OGLUM04G10500"/>
</dbReference>
<dbReference type="HOGENOM" id="CLU_164297_0_0_1"/>
<accession>A0A0D9ZK36</accession>
<reference evidence="2" key="2">
    <citation type="submission" date="2018-05" db="EMBL/GenBank/DDBJ databases">
        <title>OgluRS3 (Oryza glumaepatula Reference Sequence Version 3).</title>
        <authorList>
            <person name="Zhang J."/>
            <person name="Kudrna D."/>
            <person name="Lee S."/>
            <person name="Talag J."/>
            <person name="Welchert J."/>
            <person name="Wing R.A."/>
        </authorList>
    </citation>
    <scope>NUCLEOTIDE SEQUENCE [LARGE SCALE GENOMIC DNA]</scope>
</reference>
<evidence type="ECO:0000313" key="2">
    <source>
        <dbReference type="EnsemblPlants" id="OGLUM04G10500.1"/>
    </source>
</evidence>
<dbReference type="AlphaFoldDB" id="A0A0D9ZK36"/>
<feature type="region of interest" description="Disordered" evidence="1">
    <location>
        <begin position="74"/>
        <end position="101"/>
    </location>
</feature>
<feature type="compositionally biased region" description="Polar residues" evidence="1">
    <location>
        <begin position="91"/>
        <end position="101"/>
    </location>
</feature>
<reference evidence="2" key="1">
    <citation type="submission" date="2015-04" db="UniProtKB">
        <authorList>
            <consortium name="EnsemblPlants"/>
        </authorList>
    </citation>
    <scope>IDENTIFICATION</scope>
</reference>
<evidence type="ECO:0000313" key="3">
    <source>
        <dbReference type="Proteomes" id="UP000026961"/>
    </source>
</evidence>
<evidence type="ECO:0000256" key="1">
    <source>
        <dbReference type="SAM" id="MobiDB-lite"/>
    </source>
</evidence>